<organism evidence="7 8">
    <name type="scientific">Acidiferrimicrobium australe</name>
    <dbReference type="NCBI Taxonomy" id="2664430"/>
    <lineage>
        <taxon>Bacteria</taxon>
        <taxon>Bacillati</taxon>
        <taxon>Actinomycetota</taxon>
        <taxon>Acidimicrobiia</taxon>
        <taxon>Acidimicrobiales</taxon>
        <taxon>Acidimicrobiaceae</taxon>
        <taxon>Acidiferrimicrobium</taxon>
    </lineage>
</organism>
<reference evidence="7 8" key="1">
    <citation type="submission" date="2019-11" db="EMBL/GenBank/DDBJ databases">
        <title>Acidiferrimicrobium australis gen. nov., sp. nov., an acidophilic and obligately heterotrophic, member of the Actinobacteria that catalyses dissimilatory oxido- reduction of iron isolated from metal-rich acidic water in Chile.</title>
        <authorList>
            <person name="Gonzalez D."/>
            <person name="Huber K."/>
            <person name="Hedrich S."/>
            <person name="Rojas-Villalobos C."/>
            <person name="Quatrini R."/>
            <person name="Dinamarca M.A."/>
            <person name="Schwarz A."/>
            <person name="Canales C."/>
            <person name="Nancucheo I."/>
        </authorList>
    </citation>
    <scope>NUCLEOTIDE SEQUENCE [LARGE SCALE GENOMIC DNA]</scope>
    <source>
        <strain evidence="7 8">USS-CCA1</strain>
    </source>
</reference>
<name>A0ABW9QP98_9ACTN</name>
<evidence type="ECO:0000256" key="2">
    <source>
        <dbReference type="ARBA" id="ARBA00007161"/>
    </source>
</evidence>
<dbReference type="EMBL" id="WJHE01000107">
    <property type="protein sequence ID" value="MST31630.1"/>
    <property type="molecule type" value="Genomic_DNA"/>
</dbReference>
<evidence type="ECO:0000256" key="4">
    <source>
        <dbReference type="SAM" id="Coils"/>
    </source>
</evidence>
<comment type="caution">
    <text evidence="7">The sequence shown here is derived from an EMBL/GenBank/DDBJ whole genome shotgun (WGS) entry which is preliminary data.</text>
</comment>
<comment type="similarity">
    <text evidence="2">Belongs to the band 7/mec-2 family. Flotillin subfamily.</text>
</comment>
<dbReference type="InterPro" id="IPR001107">
    <property type="entry name" value="Band_7"/>
</dbReference>
<evidence type="ECO:0000313" key="7">
    <source>
        <dbReference type="EMBL" id="MST31630.1"/>
    </source>
</evidence>
<dbReference type="SMART" id="SM00244">
    <property type="entry name" value="PHB"/>
    <property type="match status" value="1"/>
</dbReference>
<evidence type="ECO:0000256" key="3">
    <source>
        <dbReference type="ARBA" id="ARBA00023136"/>
    </source>
</evidence>
<evidence type="ECO:0000256" key="1">
    <source>
        <dbReference type="ARBA" id="ARBA00004370"/>
    </source>
</evidence>
<dbReference type="InterPro" id="IPR036013">
    <property type="entry name" value="Band_7/SPFH_dom_sf"/>
</dbReference>
<proteinExistence type="inferred from homology"/>
<comment type="subcellular location">
    <subcellularLocation>
        <location evidence="1">Membrane</location>
    </subcellularLocation>
</comment>
<dbReference type="CDD" id="cd03399">
    <property type="entry name" value="SPFH_flotillin"/>
    <property type="match status" value="1"/>
</dbReference>
<protein>
    <submittedName>
        <fullName evidence="7">Flotillin</fullName>
    </submittedName>
</protein>
<dbReference type="Proteomes" id="UP000437736">
    <property type="component" value="Unassembled WGS sequence"/>
</dbReference>
<evidence type="ECO:0000256" key="5">
    <source>
        <dbReference type="SAM" id="MobiDB-lite"/>
    </source>
</evidence>
<feature type="domain" description="Band 7" evidence="6">
    <location>
        <begin position="2"/>
        <end position="170"/>
    </location>
</feature>
<accession>A0ABW9QP98</accession>
<sequence length="404" mass="42509">MLGWHVPRPDEAMLISGGKRTGTPFKIIIGHGSFVLPLRSRVSYLTLSMQEAEVAEECVTKQGIAVNVKAVIAFKVGADPEGIANAAQRFLGSEDKMSVLTGRIFAGHLRSIIGSMTVEEIIRERQRLAEEALEASKLEMSKIGLVVDALQIESIDDMGSGYIKALAAPHVAEVQRAARVAQAQADQASAEAEQLSQRKQAEYERQTAIARAGFKAETDKAQATAAQAGPLAEAQATQDVLDAQTELAQRNASLRQEQLVAEVLRPAQAEAQKIKILADAEADRLRRLSEAGAANDRVALDQQLIAQLPEMLRAAADSLQNANLTVLGGSDGLGDLVSGLAAQGLNLFEALRGSVGQPDARRGDGNAAASRGPNGADLAALTGGNGGSVAGPPQPRPIEEGRKA</sequence>
<dbReference type="PANTHER" id="PTHR13806:SF46">
    <property type="entry name" value="FLOTILLIN-1-RELATED"/>
    <property type="match status" value="1"/>
</dbReference>
<evidence type="ECO:0000313" key="8">
    <source>
        <dbReference type="Proteomes" id="UP000437736"/>
    </source>
</evidence>
<feature type="region of interest" description="Disordered" evidence="5">
    <location>
        <begin position="355"/>
        <end position="404"/>
    </location>
</feature>
<keyword evidence="8" id="KW-1185">Reference proteome</keyword>
<dbReference type="SUPFAM" id="SSF117892">
    <property type="entry name" value="Band 7/SPFH domain"/>
    <property type="match status" value="1"/>
</dbReference>
<keyword evidence="4" id="KW-0175">Coiled coil</keyword>
<keyword evidence="3" id="KW-0472">Membrane</keyword>
<gene>
    <name evidence="7" type="ORF">GHK86_02650</name>
</gene>
<dbReference type="Pfam" id="PF01145">
    <property type="entry name" value="Band_7"/>
    <property type="match status" value="1"/>
</dbReference>
<evidence type="ECO:0000259" key="6">
    <source>
        <dbReference type="SMART" id="SM00244"/>
    </source>
</evidence>
<feature type="coiled-coil region" evidence="4">
    <location>
        <begin position="171"/>
        <end position="205"/>
    </location>
</feature>
<dbReference type="InterPro" id="IPR027705">
    <property type="entry name" value="Flotillin_fam"/>
</dbReference>
<dbReference type="PANTHER" id="PTHR13806">
    <property type="entry name" value="FLOTILLIN-RELATED"/>
    <property type="match status" value="1"/>
</dbReference>
<dbReference type="Gene3D" id="3.30.479.30">
    <property type="entry name" value="Band 7 domain"/>
    <property type="match status" value="1"/>
</dbReference>